<evidence type="ECO:0000259" key="8">
    <source>
        <dbReference type="PROSITE" id="PS50252"/>
    </source>
</evidence>
<dbReference type="SUPFAM" id="SSF49417">
    <property type="entry name" value="p53-like transcription factors"/>
    <property type="match status" value="1"/>
</dbReference>
<evidence type="ECO:0000313" key="9">
    <source>
        <dbReference type="EMBL" id="CDW42666.1"/>
    </source>
</evidence>
<feature type="region of interest" description="Disordered" evidence="7">
    <location>
        <begin position="495"/>
        <end position="571"/>
    </location>
</feature>
<dbReference type="PROSITE" id="PS01283">
    <property type="entry name" value="TBOX_1"/>
    <property type="match status" value="1"/>
</dbReference>
<keyword evidence="3 6" id="KW-0238">DNA-binding</keyword>
<dbReference type="GO" id="GO:0000981">
    <property type="term" value="F:DNA-binding transcription factor activity, RNA polymerase II-specific"/>
    <property type="evidence" value="ECO:0007669"/>
    <property type="project" value="TreeGrafter"/>
</dbReference>
<dbReference type="InterPro" id="IPR001699">
    <property type="entry name" value="TF_T-box"/>
</dbReference>
<keyword evidence="2" id="KW-0805">Transcription regulation</keyword>
<name>A0A0K2UY71_LEPSM</name>
<feature type="compositionally biased region" description="Acidic residues" evidence="7">
    <location>
        <begin position="98"/>
        <end position="108"/>
    </location>
</feature>
<dbReference type="GO" id="GO:0045893">
    <property type="term" value="P:positive regulation of DNA-templated transcription"/>
    <property type="evidence" value="ECO:0007669"/>
    <property type="project" value="InterPro"/>
</dbReference>
<feature type="domain" description="T-box" evidence="8">
    <location>
        <begin position="173"/>
        <end position="358"/>
    </location>
</feature>
<dbReference type="OrthoDB" id="7442607at2759"/>
<feature type="region of interest" description="Disordered" evidence="7">
    <location>
        <begin position="1"/>
        <end position="159"/>
    </location>
</feature>
<dbReference type="GO" id="GO:0001708">
    <property type="term" value="P:cell fate specification"/>
    <property type="evidence" value="ECO:0007669"/>
    <property type="project" value="TreeGrafter"/>
</dbReference>
<dbReference type="PRINTS" id="PR00937">
    <property type="entry name" value="TBOX"/>
</dbReference>
<keyword evidence="4" id="KW-0804">Transcription</keyword>
<evidence type="ECO:0000256" key="1">
    <source>
        <dbReference type="ARBA" id="ARBA00004123"/>
    </source>
</evidence>
<feature type="compositionally biased region" description="Low complexity" evidence="7">
    <location>
        <begin position="495"/>
        <end position="528"/>
    </location>
</feature>
<feature type="compositionally biased region" description="Polar residues" evidence="7">
    <location>
        <begin position="35"/>
        <end position="51"/>
    </location>
</feature>
<accession>A0A0K2UY71</accession>
<dbReference type="PANTHER" id="PTHR11267">
    <property type="entry name" value="T-BOX PROTEIN-RELATED"/>
    <property type="match status" value="1"/>
</dbReference>
<evidence type="ECO:0000256" key="2">
    <source>
        <dbReference type="ARBA" id="ARBA00023015"/>
    </source>
</evidence>
<dbReference type="GO" id="GO:0007507">
    <property type="term" value="P:heart development"/>
    <property type="evidence" value="ECO:0007669"/>
    <property type="project" value="TreeGrafter"/>
</dbReference>
<sequence length="571" mass="62106">MHMISSVSSRSPLTPPNSSPPSAASHHHHPEHSNQLKMTNFSIAAIMNNNNSRKEDEEEDSCSGGTSHRGGSLNSSTFGPFGSPPLSIGDRSAIKTELEEEVDVEQCSDGEGAEKEPPPPRIPTHSDSTHAHTSANTTTTNITGSKKKKKDEKTKAMKPKCNSPELLSVDCHLETKELWDKFHELGTEMIITKTGRRMFPTVRCSFTNLRPDRKYWVILDIVPCDNKRYRYAYHRSSWLVAGKADPPPPHRFYIHPDSPFTGDQLRKQVVSFEKVKLTNNEMDKNGQVILNSMHRFQPRIYLVIRPEGASGPVTDIELCRYRSYIYPETIFTAVTAYQNQLITKLKIDSNPFAKGFRDSSRLNDYEGDSYGLLPGLDPAFLLRSPLLSDAENNNLMVVAAEKARAIMLMNGRGGHPPHHLGFFPPLTSGNSPSGVGPPSGPGYVPHPGLLMGSPPTSLPQLYTLNAASRENPSPLSLFSQWSAVQAAGLLASSSSTITNTTSTPSSSPPTSSGSSSCVPSRPSPFSSSLRFSPYILPPSKGGSFNTANVCGSGGRDPSPSRLSPPTSEGIP</sequence>
<dbReference type="FunFam" id="2.60.40.820:FF:000008">
    <property type="entry name" value="T-box transcription factor TBX20"/>
    <property type="match status" value="1"/>
</dbReference>
<dbReference type="SMART" id="SM00425">
    <property type="entry name" value="TBOX"/>
    <property type="match status" value="1"/>
</dbReference>
<dbReference type="InterPro" id="IPR018186">
    <property type="entry name" value="TF_T-box_CS"/>
</dbReference>
<dbReference type="InterPro" id="IPR046360">
    <property type="entry name" value="T-box_DNA-bd"/>
</dbReference>
<dbReference type="CDD" id="cd20193">
    <property type="entry name" value="T-box_TBX20-like"/>
    <property type="match status" value="1"/>
</dbReference>
<dbReference type="InterPro" id="IPR008967">
    <property type="entry name" value="p53-like_TF_DNA-bd_sf"/>
</dbReference>
<dbReference type="Pfam" id="PF00907">
    <property type="entry name" value="T-box"/>
    <property type="match status" value="1"/>
</dbReference>
<dbReference type="GO" id="GO:0000785">
    <property type="term" value="C:chromatin"/>
    <property type="evidence" value="ECO:0007669"/>
    <property type="project" value="TreeGrafter"/>
</dbReference>
<dbReference type="PROSITE" id="PS50252">
    <property type="entry name" value="TBOX_3"/>
    <property type="match status" value="1"/>
</dbReference>
<evidence type="ECO:0000256" key="6">
    <source>
        <dbReference type="PROSITE-ProRule" id="PRU00201"/>
    </source>
</evidence>
<feature type="non-terminal residue" evidence="9">
    <location>
        <position position="571"/>
    </location>
</feature>
<organism evidence="9">
    <name type="scientific">Lepeophtheirus salmonis</name>
    <name type="common">Salmon louse</name>
    <name type="synonym">Caligus salmonis</name>
    <dbReference type="NCBI Taxonomy" id="72036"/>
    <lineage>
        <taxon>Eukaryota</taxon>
        <taxon>Metazoa</taxon>
        <taxon>Ecdysozoa</taxon>
        <taxon>Arthropoda</taxon>
        <taxon>Crustacea</taxon>
        <taxon>Multicrustacea</taxon>
        <taxon>Hexanauplia</taxon>
        <taxon>Copepoda</taxon>
        <taxon>Siphonostomatoida</taxon>
        <taxon>Caligidae</taxon>
        <taxon>Lepeophtheirus</taxon>
    </lineage>
</organism>
<evidence type="ECO:0000256" key="5">
    <source>
        <dbReference type="ARBA" id="ARBA00023242"/>
    </source>
</evidence>
<dbReference type="GO" id="GO:0000978">
    <property type="term" value="F:RNA polymerase II cis-regulatory region sequence-specific DNA binding"/>
    <property type="evidence" value="ECO:0007669"/>
    <property type="project" value="InterPro"/>
</dbReference>
<feature type="compositionally biased region" description="Low complexity" evidence="7">
    <location>
        <begin position="131"/>
        <end position="144"/>
    </location>
</feature>
<dbReference type="EMBL" id="HACA01025305">
    <property type="protein sequence ID" value="CDW42666.1"/>
    <property type="molecule type" value="Transcribed_RNA"/>
</dbReference>
<comment type="caution">
    <text evidence="6">Lacks conserved residue(s) required for the propagation of feature annotation.</text>
</comment>
<dbReference type="Gene3D" id="2.60.40.820">
    <property type="entry name" value="Transcription factor, T-box"/>
    <property type="match status" value="1"/>
</dbReference>
<feature type="compositionally biased region" description="Polar residues" evidence="7">
    <location>
        <begin position="560"/>
        <end position="571"/>
    </location>
</feature>
<protein>
    <submittedName>
        <fullName evidence="9">H15 protein [Tribolium castaneum]</fullName>
    </submittedName>
</protein>
<comment type="subcellular location">
    <subcellularLocation>
        <location evidence="1 6">Nucleus</location>
    </subcellularLocation>
</comment>
<keyword evidence="5 6" id="KW-0539">Nucleus</keyword>
<evidence type="ECO:0000256" key="3">
    <source>
        <dbReference type="ARBA" id="ARBA00023125"/>
    </source>
</evidence>
<gene>
    <name evidence="9" type="primary">H15</name>
</gene>
<reference evidence="9" key="1">
    <citation type="submission" date="2014-05" db="EMBL/GenBank/DDBJ databases">
        <authorList>
            <person name="Chronopoulou M."/>
        </authorList>
    </citation>
    <scope>NUCLEOTIDE SEQUENCE</scope>
    <source>
        <tissue evidence="9">Whole organism</tissue>
    </source>
</reference>
<proteinExistence type="predicted"/>
<dbReference type="GO" id="GO:0005634">
    <property type="term" value="C:nucleus"/>
    <property type="evidence" value="ECO:0007669"/>
    <property type="project" value="UniProtKB-SubCell"/>
</dbReference>
<dbReference type="InterPro" id="IPR036960">
    <property type="entry name" value="T-box_sf"/>
</dbReference>
<dbReference type="PANTHER" id="PTHR11267:SF190">
    <property type="entry name" value="T-BOX TRANSCRIPTION FACTOR TBX20"/>
    <property type="match status" value="1"/>
</dbReference>
<evidence type="ECO:0000256" key="4">
    <source>
        <dbReference type="ARBA" id="ARBA00023163"/>
    </source>
</evidence>
<evidence type="ECO:0000256" key="7">
    <source>
        <dbReference type="SAM" id="MobiDB-lite"/>
    </source>
</evidence>
<dbReference type="AlphaFoldDB" id="A0A0K2UY71"/>